<evidence type="ECO:0000313" key="2">
    <source>
        <dbReference type="Proteomes" id="UP001419910"/>
    </source>
</evidence>
<dbReference type="EMBL" id="JBDIME010000003">
    <property type="protein sequence ID" value="MEN2788957.1"/>
    <property type="molecule type" value="Genomic_DNA"/>
</dbReference>
<proteinExistence type="predicted"/>
<comment type="caution">
    <text evidence="1">The sequence shown here is derived from an EMBL/GenBank/DDBJ whole genome shotgun (WGS) entry which is preliminary data.</text>
</comment>
<sequence>MTPDAETLAVEAHRELAYVQLGAVPLGAQETAQITTTVIGDPAPAAGDQCSIALSGATSQQPVN</sequence>
<accession>A0ABU9XZK7</accession>
<keyword evidence="2" id="KW-1185">Reference proteome</keyword>
<organism evidence="1 2">
    <name type="scientific">Sphingomonas oligophenolica</name>
    <dbReference type="NCBI Taxonomy" id="301154"/>
    <lineage>
        <taxon>Bacteria</taxon>
        <taxon>Pseudomonadati</taxon>
        <taxon>Pseudomonadota</taxon>
        <taxon>Alphaproteobacteria</taxon>
        <taxon>Sphingomonadales</taxon>
        <taxon>Sphingomonadaceae</taxon>
        <taxon>Sphingomonas</taxon>
    </lineage>
</organism>
<dbReference type="RefSeq" id="WP_343891615.1">
    <property type="nucleotide sequence ID" value="NZ_BAAAEH010000047.1"/>
</dbReference>
<gene>
    <name evidence="1" type="ORF">ABC974_04910</name>
</gene>
<dbReference type="Proteomes" id="UP001419910">
    <property type="component" value="Unassembled WGS sequence"/>
</dbReference>
<protein>
    <submittedName>
        <fullName evidence="1">Uncharacterized protein</fullName>
    </submittedName>
</protein>
<evidence type="ECO:0000313" key="1">
    <source>
        <dbReference type="EMBL" id="MEN2788957.1"/>
    </source>
</evidence>
<reference evidence="1 2" key="1">
    <citation type="submission" date="2024-05" db="EMBL/GenBank/DDBJ databases">
        <authorList>
            <person name="Liu Q."/>
            <person name="Xin Y.-H."/>
        </authorList>
    </citation>
    <scope>NUCLEOTIDE SEQUENCE [LARGE SCALE GENOMIC DNA]</scope>
    <source>
        <strain evidence="1 2">CGMCC 1.10181</strain>
    </source>
</reference>
<name>A0ABU9XZK7_9SPHN</name>